<proteinExistence type="predicted"/>
<protein>
    <submittedName>
        <fullName evidence="6">Helix-turn-helix domain-containing protein</fullName>
    </submittedName>
</protein>
<evidence type="ECO:0000256" key="2">
    <source>
        <dbReference type="ARBA" id="ARBA00023125"/>
    </source>
</evidence>
<dbReference type="InterPro" id="IPR009057">
    <property type="entry name" value="Homeodomain-like_sf"/>
</dbReference>
<evidence type="ECO:0000259" key="5">
    <source>
        <dbReference type="PROSITE" id="PS01124"/>
    </source>
</evidence>
<keyword evidence="2" id="KW-0238">DNA-binding</keyword>
<dbReference type="InterPro" id="IPR050204">
    <property type="entry name" value="AraC_XylS_family_regulators"/>
</dbReference>
<dbReference type="PRINTS" id="PR00032">
    <property type="entry name" value="HTHARAC"/>
</dbReference>
<dbReference type="Proteomes" id="UP001432075">
    <property type="component" value="Chromosome"/>
</dbReference>
<feature type="region of interest" description="Disordered" evidence="4">
    <location>
        <begin position="1"/>
        <end position="41"/>
    </location>
</feature>
<dbReference type="InterPro" id="IPR020449">
    <property type="entry name" value="Tscrpt_reg_AraC-type_HTH"/>
</dbReference>
<feature type="domain" description="HTH araC/xylS-type" evidence="5">
    <location>
        <begin position="185"/>
        <end position="286"/>
    </location>
</feature>
<dbReference type="PROSITE" id="PS01124">
    <property type="entry name" value="HTH_ARAC_FAMILY_2"/>
    <property type="match status" value="1"/>
</dbReference>
<evidence type="ECO:0000256" key="4">
    <source>
        <dbReference type="SAM" id="MobiDB-lite"/>
    </source>
</evidence>
<gene>
    <name evidence="6" type="ORF">OHU17_33325</name>
</gene>
<organism evidence="6 7">
    <name type="scientific">Streptomyces goshikiensis</name>
    <dbReference type="NCBI Taxonomy" id="1942"/>
    <lineage>
        <taxon>Bacteria</taxon>
        <taxon>Bacillati</taxon>
        <taxon>Actinomycetota</taxon>
        <taxon>Actinomycetes</taxon>
        <taxon>Kitasatosporales</taxon>
        <taxon>Streptomycetaceae</taxon>
        <taxon>Streptomyces</taxon>
    </lineage>
</organism>
<keyword evidence="7" id="KW-1185">Reference proteome</keyword>
<sequence length="297" mass="32601">MIQLDTTAMPETGRPAARARSQAGGGPARIDLLPPPPGAGRDDHLHVGVYRQGTALVRRRGVDTALEPGDLLISSAPQPSNLLHAVSSTFLWFRVPRFYLAPARGELAHLGGLLAPGSTGIGSLASRFLLELATWESASGLPHHQLPALRNRLAHNAADLLSLLITDLLEKETAPHPATRAELLSRIRRHIDANLMDPGLSPQRVARAHHISVRYLHRLFQKEGVTVGQWVRRRRLEECRRELARTPIRTSTVAAVAHRWGFISAAHFSRVFRDAFGISPSQWQTHASRPGPQDLAP</sequence>
<name>A0ABZ1RUU8_9ACTN</name>
<dbReference type="PANTHER" id="PTHR46796:SF6">
    <property type="entry name" value="ARAC SUBFAMILY"/>
    <property type="match status" value="1"/>
</dbReference>
<dbReference type="PANTHER" id="PTHR46796">
    <property type="entry name" value="HTH-TYPE TRANSCRIPTIONAL ACTIVATOR RHAS-RELATED"/>
    <property type="match status" value="1"/>
</dbReference>
<evidence type="ECO:0000313" key="7">
    <source>
        <dbReference type="Proteomes" id="UP001432075"/>
    </source>
</evidence>
<reference evidence="6" key="1">
    <citation type="submission" date="2022-10" db="EMBL/GenBank/DDBJ databases">
        <title>The complete genomes of actinobacterial strains from the NBC collection.</title>
        <authorList>
            <person name="Joergensen T.S."/>
            <person name="Alvarez Arevalo M."/>
            <person name="Sterndorff E.B."/>
            <person name="Faurdal D."/>
            <person name="Vuksanovic O."/>
            <person name="Mourched A.-S."/>
            <person name="Charusanti P."/>
            <person name="Shaw S."/>
            <person name="Blin K."/>
            <person name="Weber T."/>
        </authorList>
    </citation>
    <scope>NUCLEOTIDE SEQUENCE</scope>
    <source>
        <strain evidence="6">NBC_00283</strain>
    </source>
</reference>
<keyword evidence="1" id="KW-0805">Transcription regulation</keyword>
<evidence type="ECO:0000256" key="1">
    <source>
        <dbReference type="ARBA" id="ARBA00023015"/>
    </source>
</evidence>
<dbReference type="EMBL" id="CP108057">
    <property type="protein sequence ID" value="WUO50333.1"/>
    <property type="molecule type" value="Genomic_DNA"/>
</dbReference>
<dbReference type="RefSeq" id="WP_100581659.1">
    <property type="nucleotide sequence ID" value="NZ_CP108057.1"/>
</dbReference>
<evidence type="ECO:0000256" key="3">
    <source>
        <dbReference type="ARBA" id="ARBA00023163"/>
    </source>
</evidence>
<dbReference type="Pfam" id="PF12833">
    <property type="entry name" value="HTH_18"/>
    <property type="match status" value="1"/>
</dbReference>
<dbReference type="SUPFAM" id="SSF46689">
    <property type="entry name" value="Homeodomain-like"/>
    <property type="match status" value="1"/>
</dbReference>
<evidence type="ECO:0000313" key="6">
    <source>
        <dbReference type="EMBL" id="WUO50333.1"/>
    </source>
</evidence>
<dbReference type="Gene3D" id="1.10.10.60">
    <property type="entry name" value="Homeodomain-like"/>
    <property type="match status" value="1"/>
</dbReference>
<keyword evidence="3" id="KW-0804">Transcription</keyword>
<dbReference type="InterPro" id="IPR018060">
    <property type="entry name" value="HTH_AraC"/>
</dbReference>
<accession>A0ABZ1RUU8</accession>
<dbReference type="SMART" id="SM00342">
    <property type="entry name" value="HTH_ARAC"/>
    <property type="match status" value="1"/>
</dbReference>